<dbReference type="WBParaSite" id="ACOC_0000951101-mRNA-1">
    <property type="protein sequence ID" value="ACOC_0000951101-mRNA-1"/>
    <property type="gene ID" value="ACOC_0000951101"/>
</dbReference>
<dbReference type="OrthoDB" id="5867844at2759"/>
<accession>A0A0R3PUE3</accession>
<protein>
    <submittedName>
        <fullName evidence="3">Reverse transcriptase domain-containing protein</fullName>
    </submittedName>
</protein>
<name>A0A0R3PUE3_ANGCS</name>
<evidence type="ECO:0000313" key="3">
    <source>
        <dbReference type="WBParaSite" id="ACOC_0000951101-mRNA-1"/>
    </source>
</evidence>
<dbReference type="EMBL" id="UYYA01004309">
    <property type="protein sequence ID" value="VDM61097.1"/>
    <property type="molecule type" value="Genomic_DNA"/>
</dbReference>
<reference evidence="3" key="1">
    <citation type="submission" date="2017-02" db="UniProtKB">
        <authorList>
            <consortium name="WormBaseParasite"/>
        </authorList>
    </citation>
    <scope>IDENTIFICATION</scope>
</reference>
<keyword evidence="2" id="KW-1185">Reference proteome</keyword>
<sequence length="95" mass="10793">MRTLKWDKMGVKIDRRQLHHLRFADDIVLIIPNITQAERMPGDFGKACGEIDLRLNLTKTMFMKDGLVSYAYSRSTQRISPNAPVTSIKVGKSPC</sequence>
<evidence type="ECO:0000313" key="2">
    <source>
        <dbReference type="Proteomes" id="UP000267027"/>
    </source>
</evidence>
<dbReference type="AlphaFoldDB" id="A0A0R3PUE3"/>
<evidence type="ECO:0000313" key="1">
    <source>
        <dbReference type="EMBL" id="VDM61097.1"/>
    </source>
</evidence>
<proteinExistence type="predicted"/>
<dbReference type="Proteomes" id="UP000267027">
    <property type="component" value="Unassembled WGS sequence"/>
</dbReference>
<gene>
    <name evidence="1" type="ORF">ACOC_LOCUS9512</name>
</gene>
<reference evidence="1 2" key="2">
    <citation type="submission" date="2018-11" db="EMBL/GenBank/DDBJ databases">
        <authorList>
            <consortium name="Pathogen Informatics"/>
        </authorList>
    </citation>
    <scope>NUCLEOTIDE SEQUENCE [LARGE SCALE GENOMIC DNA]</scope>
    <source>
        <strain evidence="1 2">Costa Rica</strain>
    </source>
</reference>
<organism evidence="3">
    <name type="scientific">Angiostrongylus costaricensis</name>
    <name type="common">Nematode worm</name>
    <dbReference type="NCBI Taxonomy" id="334426"/>
    <lineage>
        <taxon>Eukaryota</taxon>
        <taxon>Metazoa</taxon>
        <taxon>Ecdysozoa</taxon>
        <taxon>Nematoda</taxon>
        <taxon>Chromadorea</taxon>
        <taxon>Rhabditida</taxon>
        <taxon>Rhabditina</taxon>
        <taxon>Rhabditomorpha</taxon>
        <taxon>Strongyloidea</taxon>
        <taxon>Metastrongylidae</taxon>
        <taxon>Angiostrongylus</taxon>
    </lineage>
</organism>